<dbReference type="Proteomes" id="UP000019116">
    <property type="component" value="Chromosome 3B"/>
</dbReference>
<protein>
    <submittedName>
        <fullName evidence="2">Uncharacterized protein</fullName>
    </submittedName>
</protein>
<reference evidence="2" key="2">
    <citation type="submission" date="2018-10" db="UniProtKB">
        <authorList>
            <consortium name="EnsemblPlants"/>
        </authorList>
    </citation>
    <scope>IDENTIFICATION</scope>
</reference>
<organism evidence="2">
    <name type="scientific">Triticum aestivum</name>
    <name type="common">Wheat</name>
    <dbReference type="NCBI Taxonomy" id="4565"/>
    <lineage>
        <taxon>Eukaryota</taxon>
        <taxon>Viridiplantae</taxon>
        <taxon>Streptophyta</taxon>
        <taxon>Embryophyta</taxon>
        <taxon>Tracheophyta</taxon>
        <taxon>Spermatophyta</taxon>
        <taxon>Magnoliopsida</taxon>
        <taxon>Liliopsida</taxon>
        <taxon>Poales</taxon>
        <taxon>Poaceae</taxon>
        <taxon>BOP clade</taxon>
        <taxon>Pooideae</taxon>
        <taxon>Triticodae</taxon>
        <taxon>Triticeae</taxon>
        <taxon>Triticinae</taxon>
        <taxon>Triticum</taxon>
    </lineage>
</organism>
<proteinExistence type="predicted"/>
<dbReference type="Gramene" id="TraesCS3B02G307200.1">
    <property type="protein sequence ID" value="TraesCS3B02G307200.1"/>
    <property type="gene ID" value="TraesCS3B02G307200"/>
</dbReference>
<name>A0A077RTM8_WHEAT</name>
<dbReference type="AlphaFoldDB" id="A0A077RTM8"/>
<keyword evidence="3" id="KW-1185">Reference proteome</keyword>
<evidence type="ECO:0000256" key="1">
    <source>
        <dbReference type="SAM" id="MobiDB-lite"/>
    </source>
</evidence>
<dbReference type="Gramene" id="TraesCS3B03G0789000.1">
    <property type="protein sequence ID" value="TraesCS3B03G0789000.1.CDS"/>
    <property type="gene ID" value="TraesCS3B03G0789000"/>
</dbReference>
<dbReference type="EnsemblPlants" id="TraesCS3B02G307200.1">
    <property type="protein sequence ID" value="TraesCS3B02G307200.1"/>
    <property type="gene ID" value="TraesCS3B02G307200"/>
</dbReference>
<feature type="region of interest" description="Disordered" evidence="1">
    <location>
        <begin position="66"/>
        <end position="85"/>
    </location>
</feature>
<dbReference type="OMA" id="YNIMKAN"/>
<dbReference type="HOGENOM" id="CLU_971190_0_0_1"/>
<evidence type="ECO:0000313" key="3">
    <source>
        <dbReference type="Proteomes" id="UP000019116"/>
    </source>
</evidence>
<dbReference type="OrthoDB" id="639593at2759"/>
<sequence>MENGDETWLDNQLDNIVPNDFVDLPNDDENKCGNNDLGNTLRDEIAMQIWEAYHGSPKYNIMKANGKKASHGTKKPSPKIKKTPPRVKSQELNSWPEITKFQNKPFPLYDKLGGLYDGHIAEGNFNFTSTKVTQVSDGDPEVEREQTAFSFYLNQYNDDVHMYNNQRDVAQSDVASNKKHVKELKKGKKRDDPMVEVMAQYVEIKWKQVKEESALLVGSKNAQELSISKCIVVLHKMESFQHCERADAYKVFKNAENHDIFLNSAAQDEESVVVFLRNKMVELPQRI</sequence>
<reference evidence="2" key="1">
    <citation type="submission" date="2018-08" db="EMBL/GenBank/DDBJ databases">
        <authorList>
            <person name="Rossello M."/>
        </authorList>
    </citation>
    <scope>NUCLEOTIDE SEQUENCE [LARGE SCALE GENOMIC DNA]</scope>
    <source>
        <strain evidence="2">cv. Chinese Spring</strain>
    </source>
</reference>
<dbReference type="STRING" id="4565.A0A077RTM8"/>
<dbReference type="Gramene" id="TraesROB_scaffold_106316_01G000100.1">
    <property type="protein sequence ID" value="TraesROB_scaffold_106316_01G000100.1"/>
    <property type="gene ID" value="TraesROB_scaffold_106316_01G000100"/>
</dbReference>
<evidence type="ECO:0000313" key="2">
    <source>
        <dbReference type="EnsemblPlants" id="TraesCS3B02G307200.1"/>
    </source>
</evidence>
<dbReference type="PANTHER" id="PTHR34395">
    <property type="entry name" value="OS11G0427500 PROTEIN"/>
    <property type="match status" value="1"/>
</dbReference>
<accession>A0A077RTM8</accession>
<dbReference type="PANTHER" id="PTHR34395:SF15">
    <property type="entry name" value="OS09G0292400 PROTEIN"/>
    <property type="match status" value="1"/>
</dbReference>